<dbReference type="Pfam" id="PF01548">
    <property type="entry name" value="DEDD_Tnp_IS110"/>
    <property type="match status" value="1"/>
</dbReference>
<dbReference type="InterPro" id="IPR003346">
    <property type="entry name" value="Transposase_20"/>
</dbReference>
<dbReference type="AlphaFoldDB" id="A0A382H9F0"/>
<gene>
    <name evidence="3" type="ORF">METZ01_LOCUS236217</name>
</gene>
<dbReference type="InterPro" id="IPR047650">
    <property type="entry name" value="Transpos_IS110"/>
</dbReference>
<accession>A0A382H9F0</accession>
<proteinExistence type="predicted"/>
<organism evidence="3">
    <name type="scientific">marine metagenome</name>
    <dbReference type="NCBI Taxonomy" id="408172"/>
    <lineage>
        <taxon>unclassified sequences</taxon>
        <taxon>metagenomes</taxon>
        <taxon>ecological metagenomes</taxon>
    </lineage>
</organism>
<dbReference type="GO" id="GO:0006313">
    <property type="term" value="P:DNA transposition"/>
    <property type="evidence" value="ECO:0007669"/>
    <property type="project" value="InterPro"/>
</dbReference>
<dbReference type="PANTHER" id="PTHR33055:SF3">
    <property type="entry name" value="PUTATIVE TRANSPOSASE FOR IS117-RELATED"/>
    <property type="match status" value="1"/>
</dbReference>
<reference evidence="3" key="1">
    <citation type="submission" date="2018-05" db="EMBL/GenBank/DDBJ databases">
        <authorList>
            <person name="Lanie J.A."/>
            <person name="Ng W.-L."/>
            <person name="Kazmierczak K.M."/>
            <person name="Andrzejewski T.M."/>
            <person name="Davidsen T.M."/>
            <person name="Wayne K.J."/>
            <person name="Tettelin H."/>
            <person name="Glass J.I."/>
            <person name="Rusch D."/>
            <person name="Podicherti R."/>
            <person name="Tsui H.-C.T."/>
            <person name="Winkler M.E."/>
        </authorList>
    </citation>
    <scope>NUCLEOTIDE SEQUENCE</scope>
</reference>
<feature type="domain" description="Transposase IS110-like N-terminal" evidence="1">
    <location>
        <begin position="8"/>
        <end position="153"/>
    </location>
</feature>
<dbReference type="EMBL" id="UINC01059683">
    <property type="protein sequence ID" value="SVB83363.1"/>
    <property type="molecule type" value="Genomic_DNA"/>
</dbReference>
<dbReference type="Pfam" id="PF02371">
    <property type="entry name" value="Transposase_20"/>
    <property type="match status" value="1"/>
</dbReference>
<dbReference type="InterPro" id="IPR002525">
    <property type="entry name" value="Transp_IS110-like_N"/>
</dbReference>
<dbReference type="GO" id="GO:0003677">
    <property type="term" value="F:DNA binding"/>
    <property type="evidence" value="ECO:0007669"/>
    <property type="project" value="InterPro"/>
</dbReference>
<protein>
    <submittedName>
        <fullName evidence="3">Uncharacterized protein</fullName>
    </submittedName>
</protein>
<evidence type="ECO:0000259" key="1">
    <source>
        <dbReference type="Pfam" id="PF01548"/>
    </source>
</evidence>
<dbReference type="GO" id="GO:0004803">
    <property type="term" value="F:transposase activity"/>
    <property type="evidence" value="ECO:0007669"/>
    <property type="project" value="InterPro"/>
</dbReference>
<name>A0A382H9F0_9ZZZZ</name>
<evidence type="ECO:0000259" key="2">
    <source>
        <dbReference type="Pfam" id="PF02371"/>
    </source>
</evidence>
<evidence type="ECO:0000313" key="3">
    <source>
        <dbReference type="EMBL" id="SVB83363.1"/>
    </source>
</evidence>
<sequence length="331" mass="37562">MDQWNHMGIDVSAKTLDVALAGEGIPVISATFPNTSMGHRQLIKWATKRGRSARVCLEATGVYSASIALAIQRHPRLDIMVVNPKAIRNYGQARMQRAKTDRIDAQLILDYGQRMPFVSWQPPSENMLQLQAITRRITQLKSESQREKNRLHAESYRATPTDLIERDIQVHIRHMERRIQYLTEKGMALVRAVSALSGPFQRLRSIPGIGQTSALRILAELAVLPKDMKPVQWVAHAGLDPRPYESGSSIHPPRKITKIGNKFLRTALYMPALVAIRHQCQIKAFYEKLIAAGKNPRLAITAVMRKLLHTIWGVWKHDQDFDGQKFYRVAV</sequence>
<dbReference type="PANTHER" id="PTHR33055">
    <property type="entry name" value="TRANSPOSASE FOR INSERTION SEQUENCE ELEMENT IS1111A"/>
    <property type="match status" value="1"/>
</dbReference>
<dbReference type="NCBIfam" id="NF033542">
    <property type="entry name" value="transpos_IS110"/>
    <property type="match status" value="1"/>
</dbReference>
<feature type="domain" description="Transposase IS116/IS110/IS902 C-terminal" evidence="2">
    <location>
        <begin position="201"/>
        <end position="287"/>
    </location>
</feature>